<feature type="compositionally biased region" description="Basic and acidic residues" evidence="1">
    <location>
        <begin position="76"/>
        <end position="85"/>
    </location>
</feature>
<organism evidence="2 3">
    <name type="scientific">Ciona savignyi</name>
    <name type="common">Pacific transparent sea squirt</name>
    <dbReference type="NCBI Taxonomy" id="51511"/>
    <lineage>
        <taxon>Eukaryota</taxon>
        <taxon>Metazoa</taxon>
        <taxon>Chordata</taxon>
        <taxon>Tunicata</taxon>
        <taxon>Ascidiacea</taxon>
        <taxon>Phlebobranchia</taxon>
        <taxon>Cionidae</taxon>
        <taxon>Ciona</taxon>
    </lineage>
</organism>
<dbReference type="GO" id="GO:0007052">
    <property type="term" value="P:mitotic spindle organization"/>
    <property type="evidence" value="ECO:0007669"/>
    <property type="project" value="TreeGrafter"/>
</dbReference>
<protein>
    <submittedName>
        <fullName evidence="2">Uncharacterized protein</fullName>
    </submittedName>
</protein>
<reference evidence="2" key="2">
    <citation type="submission" date="2025-08" db="UniProtKB">
        <authorList>
            <consortium name="Ensembl"/>
        </authorList>
    </citation>
    <scope>IDENTIFICATION</scope>
</reference>
<evidence type="ECO:0000256" key="1">
    <source>
        <dbReference type="SAM" id="MobiDB-lite"/>
    </source>
</evidence>
<dbReference type="eggNOG" id="ENOG502QVJ5">
    <property type="taxonomic scope" value="Eukaryota"/>
</dbReference>
<dbReference type="STRING" id="51511.ENSCSAVP00000001751"/>
<reference evidence="2" key="3">
    <citation type="submission" date="2025-09" db="UniProtKB">
        <authorList>
            <consortium name="Ensembl"/>
        </authorList>
    </citation>
    <scope>IDENTIFICATION</scope>
</reference>
<dbReference type="PANTHER" id="PTHR15128:SF0">
    <property type="entry name" value="SCL-INTERRUPTING LOCUS PROTEIN"/>
    <property type="match status" value="1"/>
</dbReference>
<evidence type="ECO:0000313" key="3">
    <source>
        <dbReference type="Proteomes" id="UP000007875"/>
    </source>
</evidence>
<dbReference type="AlphaFoldDB" id="H2Y8V3"/>
<dbReference type="InterPro" id="IPR026123">
    <property type="entry name" value="STIL"/>
</dbReference>
<feature type="compositionally biased region" description="Polar residues" evidence="1">
    <location>
        <begin position="86"/>
        <end position="96"/>
    </location>
</feature>
<dbReference type="GeneTree" id="ENSGT00390000007310"/>
<dbReference type="GO" id="GO:0071539">
    <property type="term" value="P:protein localization to centrosome"/>
    <property type="evidence" value="ECO:0007669"/>
    <property type="project" value="TreeGrafter"/>
</dbReference>
<dbReference type="Proteomes" id="UP000007875">
    <property type="component" value="Unassembled WGS sequence"/>
</dbReference>
<dbReference type="HOGENOM" id="CLU_2164042_0_0_1"/>
<accession>H2Y8V3</accession>
<sequence length="111" mass="12269">MSIHANAIALKYLSDDQLMKIAPGNPPVAPSMPGMSLISPTNMTMGTRRYMQKYGLIDGQDSDEEDSRGASPAFDRPPDDSREKQPSNQWSQLQNKLGETIDMVAPFLQDL</sequence>
<reference evidence="3" key="1">
    <citation type="submission" date="2003-08" db="EMBL/GenBank/DDBJ databases">
        <authorList>
            <person name="Birren B."/>
            <person name="Nusbaum C."/>
            <person name="Abebe A."/>
            <person name="Abouelleil A."/>
            <person name="Adekoya E."/>
            <person name="Ait-zahra M."/>
            <person name="Allen N."/>
            <person name="Allen T."/>
            <person name="An P."/>
            <person name="Anderson M."/>
            <person name="Anderson S."/>
            <person name="Arachchi H."/>
            <person name="Armbruster J."/>
            <person name="Bachantsang P."/>
            <person name="Baldwin J."/>
            <person name="Barry A."/>
            <person name="Bayul T."/>
            <person name="Blitshsteyn B."/>
            <person name="Bloom T."/>
            <person name="Blye J."/>
            <person name="Boguslavskiy L."/>
            <person name="Borowsky M."/>
            <person name="Boukhgalter B."/>
            <person name="Brunache A."/>
            <person name="Butler J."/>
            <person name="Calixte N."/>
            <person name="Calvo S."/>
            <person name="Camarata J."/>
            <person name="Campo K."/>
            <person name="Chang J."/>
            <person name="Cheshatsang Y."/>
            <person name="Citroen M."/>
            <person name="Collymore A."/>
            <person name="Considine T."/>
            <person name="Cook A."/>
            <person name="Cooke P."/>
            <person name="Corum B."/>
            <person name="Cuomo C."/>
            <person name="David R."/>
            <person name="Dawoe T."/>
            <person name="Degray S."/>
            <person name="Dodge S."/>
            <person name="Dooley K."/>
            <person name="Dorje P."/>
            <person name="Dorjee K."/>
            <person name="Dorris L."/>
            <person name="Duffey N."/>
            <person name="Dupes A."/>
            <person name="Elkins T."/>
            <person name="Engels R."/>
            <person name="Erickson J."/>
            <person name="Farina A."/>
            <person name="Faro S."/>
            <person name="Ferreira P."/>
            <person name="Fischer H."/>
            <person name="Fitzgerald M."/>
            <person name="Foley K."/>
            <person name="Gage D."/>
            <person name="Galagan J."/>
            <person name="Gearin G."/>
            <person name="Gnerre S."/>
            <person name="Gnirke A."/>
            <person name="Goyette A."/>
            <person name="Graham J."/>
            <person name="Grandbois E."/>
            <person name="Gyaltsen K."/>
            <person name="Hafez N."/>
            <person name="Hagopian D."/>
            <person name="Hagos B."/>
            <person name="Hall J."/>
            <person name="Hatcher B."/>
            <person name="Heller A."/>
            <person name="Higgins H."/>
            <person name="Honan T."/>
            <person name="Horn A."/>
            <person name="Houde N."/>
            <person name="Hughes L."/>
            <person name="Hulme W."/>
            <person name="Husby E."/>
            <person name="Iliev I."/>
            <person name="Jaffe D."/>
            <person name="Jones C."/>
            <person name="Kamal M."/>
            <person name="Kamat A."/>
            <person name="Kamvysselis M."/>
            <person name="Karlsson E."/>
            <person name="Kells C."/>
            <person name="Kieu A."/>
            <person name="Kisner P."/>
            <person name="Kodira C."/>
            <person name="Kulbokas E."/>
            <person name="Labutti K."/>
            <person name="Lama D."/>
            <person name="Landers T."/>
            <person name="Leger J."/>
            <person name="Levine S."/>
            <person name="Lewis D."/>
            <person name="Lewis T."/>
            <person name="Lindblad-toh K."/>
            <person name="Liu X."/>
            <person name="Lokyitsang T."/>
            <person name="Lokyitsang Y."/>
            <person name="Lucien O."/>
            <person name="Lui A."/>
            <person name="Ma L.J."/>
            <person name="Mabbitt R."/>
            <person name="Macdonald J."/>
            <person name="Maclean C."/>
            <person name="Major J."/>
            <person name="Manning J."/>
            <person name="Marabella R."/>
            <person name="Maru K."/>
            <person name="Matthews C."/>
            <person name="Mauceli E."/>
            <person name="Mccarthy M."/>
            <person name="Mcdonough S."/>
            <person name="Mcghee T."/>
            <person name="Meldrim J."/>
            <person name="Meneus L."/>
            <person name="Mesirov J."/>
            <person name="Mihalev A."/>
            <person name="Mihova T."/>
            <person name="Mikkelsen T."/>
            <person name="Mlenga V."/>
            <person name="Moru K."/>
            <person name="Mozes J."/>
            <person name="Mulrain L."/>
            <person name="Munson G."/>
            <person name="Naylor J."/>
            <person name="Newes C."/>
            <person name="Nguyen C."/>
            <person name="Nguyen N."/>
            <person name="Nguyen T."/>
            <person name="Nicol R."/>
            <person name="Nielsen C."/>
            <person name="Nizzari M."/>
            <person name="Norbu C."/>
            <person name="Norbu N."/>
            <person name="O'donnell P."/>
            <person name="Okoawo O."/>
            <person name="O'leary S."/>
            <person name="Omotosho B."/>
            <person name="O'neill K."/>
            <person name="Osman S."/>
            <person name="Parker S."/>
            <person name="Perrin D."/>
            <person name="Phunkhang P."/>
            <person name="Piqani B."/>
            <person name="Purcell S."/>
            <person name="Rachupka T."/>
            <person name="Ramasamy U."/>
            <person name="Rameau R."/>
            <person name="Ray V."/>
            <person name="Raymond C."/>
            <person name="Retta R."/>
            <person name="Richardson S."/>
            <person name="Rise C."/>
            <person name="Rodriguez J."/>
            <person name="Rogers J."/>
            <person name="Rogov P."/>
            <person name="Rutman M."/>
            <person name="Schupbach R."/>
            <person name="Seaman C."/>
            <person name="Settipalli S."/>
            <person name="Sharpe T."/>
            <person name="Sheridan J."/>
            <person name="Sherpa N."/>
            <person name="Shi J."/>
            <person name="Smirnov S."/>
            <person name="Smith C."/>
            <person name="Sougnez C."/>
            <person name="Spencer B."/>
            <person name="Stalker J."/>
            <person name="Stange-thomann N."/>
            <person name="Stavropoulos S."/>
            <person name="Stetson K."/>
            <person name="Stone C."/>
            <person name="Stone S."/>
            <person name="Stubbs M."/>
            <person name="Talamas J."/>
            <person name="Tchuinga P."/>
            <person name="Tenzing P."/>
            <person name="Tesfaye S."/>
            <person name="Theodore J."/>
            <person name="Thoulutsang Y."/>
            <person name="Topham K."/>
            <person name="Towey S."/>
            <person name="Tsamla T."/>
            <person name="Tsomo N."/>
            <person name="Vallee D."/>
            <person name="Vassiliev H."/>
            <person name="Venkataraman V."/>
            <person name="Vinson J."/>
            <person name="Vo A."/>
            <person name="Wade C."/>
            <person name="Wang S."/>
            <person name="Wangchuk T."/>
            <person name="Wangdi T."/>
            <person name="Whittaker C."/>
            <person name="Wilkinson J."/>
            <person name="Wu Y."/>
            <person name="Wyman D."/>
            <person name="Yadav S."/>
            <person name="Yang S."/>
            <person name="Yang X."/>
            <person name="Yeager S."/>
            <person name="Yee E."/>
            <person name="Young G."/>
            <person name="Zainoun J."/>
            <person name="Zembeck L."/>
            <person name="Zimmer A."/>
            <person name="Zody M."/>
            <person name="Lander E."/>
        </authorList>
    </citation>
    <scope>NUCLEOTIDE SEQUENCE [LARGE SCALE GENOMIC DNA]</scope>
</reference>
<feature type="region of interest" description="Disordered" evidence="1">
    <location>
        <begin position="51"/>
        <end position="96"/>
    </location>
</feature>
<dbReference type="GO" id="GO:0005815">
    <property type="term" value="C:microtubule organizing center"/>
    <property type="evidence" value="ECO:0007669"/>
    <property type="project" value="TreeGrafter"/>
</dbReference>
<dbReference type="GO" id="GO:0007224">
    <property type="term" value="P:smoothened signaling pathway"/>
    <property type="evidence" value="ECO:0007669"/>
    <property type="project" value="TreeGrafter"/>
</dbReference>
<name>H2Y8V3_CIOSA</name>
<dbReference type="Ensembl" id="ENSCSAVT00000001782.1">
    <property type="protein sequence ID" value="ENSCSAVP00000001751.1"/>
    <property type="gene ID" value="ENSCSAVG00000001022.1"/>
</dbReference>
<dbReference type="GO" id="GO:0031023">
    <property type="term" value="P:microtubule organizing center organization"/>
    <property type="evidence" value="ECO:0007669"/>
    <property type="project" value="TreeGrafter"/>
</dbReference>
<evidence type="ECO:0000313" key="2">
    <source>
        <dbReference type="Ensembl" id="ENSCSAVP00000001751.1"/>
    </source>
</evidence>
<proteinExistence type="predicted"/>
<dbReference type="PANTHER" id="PTHR15128">
    <property type="entry name" value="TAL1 SCL INTERRUPTING LOCUS"/>
    <property type="match status" value="1"/>
</dbReference>
<keyword evidence="3" id="KW-1185">Reference proteome</keyword>
<dbReference type="InParanoid" id="H2Y8V3"/>